<evidence type="ECO:0000256" key="1">
    <source>
        <dbReference type="SAM" id="Phobius"/>
    </source>
</evidence>
<feature type="transmembrane region" description="Helical" evidence="1">
    <location>
        <begin position="148"/>
        <end position="166"/>
    </location>
</feature>
<feature type="transmembrane region" description="Helical" evidence="1">
    <location>
        <begin position="122"/>
        <end position="141"/>
    </location>
</feature>
<keyword evidence="3" id="KW-1185">Reference proteome</keyword>
<keyword evidence="1" id="KW-0472">Membrane</keyword>
<protein>
    <recommendedName>
        <fullName evidence="4">DUF4386 family protein</fullName>
    </recommendedName>
</protein>
<evidence type="ECO:0000313" key="3">
    <source>
        <dbReference type="Proteomes" id="UP001595912"/>
    </source>
</evidence>
<accession>A0ABV9W2H0</accession>
<keyword evidence="1" id="KW-1133">Transmembrane helix</keyword>
<evidence type="ECO:0008006" key="4">
    <source>
        <dbReference type="Google" id="ProtNLM"/>
    </source>
</evidence>
<proteinExistence type="predicted"/>
<organism evidence="2 3">
    <name type="scientific">Dactylosporangium cerinum</name>
    <dbReference type="NCBI Taxonomy" id="1434730"/>
    <lineage>
        <taxon>Bacteria</taxon>
        <taxon>Bacillati</taxon>
        <taxon>Actinomycetota</taxon>
        <taxon>Actinomycetes</taxon>
        <taxon>Micromonosporales</taxon>
        <taxon>Micromonosporaceae</taxon>
        <taxon>Dactylosporangium</taxon>
    </lineage>
</organism>
<dbReference type="Proteomes" id="UP001595912">
    <property type="component" value="Unassembled WGS sequence"/>
</dbReference>
<dbReference type="EMBL" id="JBHSIU010000041">
    <property type="protein sequence ID" value="MFC5002169.1"/>
    <property type="molecule type" value="Genomic_DNA"/>
</dbReference>
<sequence>MRDPKATGRLLVLALVPFLAWFVLAMATLAQTGYNNSADFTPGVLADVRLQWVAIAILYALAVLAGAAGMAMVATSPGLTVATRIASGVSAVAITGNLVLALSMAGSTTAKLSDNSLWGPSLWLSIISIWAALAAVVLTGVGLRRTGVLRRTGLVVAIIAGVILLADLALGGAFPPLVVGFFWLAIGIGLVRRPVTATVQPVASTA</sequence>
<name>A0ABV9W2H0_9ACTN</name>
<dbReference type="RefSeq" id="WP_380119999.1">
    <property type="nucleotide sequence ID" value="NZ_JBHSIU010000041.1"/>
</dbReference>
<evidence type="ECO:0000313" key="2">
    <source>
        <dbReference type="EMBL" id="MFC5002169.1"/>
    </source>
</evidence>
<feature type="transmembrane region" description="Helical" evidence="1">
    <location>
        <begin position="54"/>
        <end position="74"/>
    </location>
</feature>
<feature type="transmembrane region" description="Helical" evidence="1">
    <location>
        <begin position="172"/>
        <end position="191"/>
    </location>
</feature>
<keyword evidence="1" id="KW-0812">Transmembrane</keyword>
<feature type="transmembrane region" description="Helical" evidence="1">
    <location>
        <begin position="81"/>
        <end position="102"/>
    </location>
</feature>
<comment type="caution">
    <text evidence="2">The sequence shown here is derived from an EMBL/GenBank/DDBJ whole genome shotgun (WGS) entry which is preliminary data.</text>
</comment>
<reference evidence="3" key="1">
    <citation type="journal article" date="2019" name="Int. J. Syst. Evol. Microbiol.">
        <title>The Global Catalogue of Microorganisms (GCM) 10K type strain sequencing project: providing services to taxonomists for standard genome sequencing and annotation.</title>
        <authorList>
            <consortium name="The Broad Institute Genomics Platform"/>
            <consortium name="The Broad Institute Genome Sequencing Center for Infectious Disease"/>
            <person name="Wu L."/>
            <person name="Ma J."/>
        </authorList>
    </citation>
    <scope>NUCLEOTIDE SEQUENCE [LARGE SCALE GENOMIC DNA]</scope>
    <source>
        <strain evidence="3">CGMCC 4.7152</strain>
    </source>
</reference>
<gene>
    <name evidence="2" type="ORF">ACFPIJ_30595</name>
</gene>